<dbReference type="AlphaFoldDB" id="A0A9P1FQM3"/>
<accession>A0A9P1FQM3</accession>
<gene>
    <name evidence="9" type="ORF">C1SCF055_LOCUS10810</name>
</gene>
<dbReference type="PANTHER" id="PTHR24355:SF1">
    <property type="entry name" value="RIBOSOMAL PROTEIN S6 KINASE-RELATED PROTEIN"/>
    <property type="match status" value="1"/>
</dbReference>
<keyword evidence="5" id="KW-0067">ATP-binding</keyword>
<proteinExistence type="predicted"/>
<keyword evidence="1" id="KW-0723">Serine/threonine-protein kinase</keyword>
<feature type="compositionally biased region" description="Basic residues" evidence="6">
    <location>
        <begin position="464"/>
        <end position="484"/>
    </location>
</feature>
<dbReference type="Gene3D" id="3.30.200.20">
    <property type="entry name" value="Phosphorylase Kinase, domain 1"/>
    <property type="match status" value="1"/>
</dbReference>
<dbReference type="SUPFAM" id="SSF54001">
    <property type="entry name" value="Cysteine proteinases"/>
    <property type="match status" value="1"/>
</dbReference>
<dbReference type="EMBL" id="CAMXCT030000779">
    <property type="protein sequence ID" value="CAL4770492.1"/>
    <property type="molecule type" value="Genomic_DNA"/>
</dbReference>
<dbReference type="InterPro" id="IPR038765">
    <property type="entry name" value="Papain-like_cys_pep_sf"/>
</dbReference>
<dbReference type="OrthoDB" id="640249at2759"/>
<feature type="domain" description="Protein kinase" evidence="7">
    <location>
        <begin position="74"/>
        <end position="135"/>
    </location>
</feature>
<dbReference type="GO" id="GO:0005524">
    <property type="term" value="F:ATP binding"/>
    <property type="evidence" value="ECO:0007669"/>
    <property type="project" value="UniProtKB-KW"/>
</dbReference>
<evidence type="ECO:0000256" key="5">
    <source>
        <dbReference type="ARBA" id="ARBA00022840"/>
    </source>
</evidence>
<dbReference type="InterPro" id="IPR011009">
    <property type="entry name" value="Kinase-like_dom_sf"/>
</dbReference>
<dbReference type="GO" id="GO:0006508">
    <property type="term" value="P:proteolysis"/>
    <property type="evidence" value="ECO:0007669"/>
    <property type="project" value="InterPro"/>
</dbReference>
<feature type="non-terminal residue" evidence="9">
    <location>
        <position position="622"/>
    </location>
</feature>
<keyword evidence="4" id="KW-0418">Kinase</keyword>
<evidence type="ECO:0000259" key="7">
    <source>
        <dbReference type="Pfam" id="PF00069"/>
    </source>
</evidence>
<dbReference type="GO" id="GO:0008234">
    <property type="term" value="F:cysteine-type peptidase activity"/>
    <property type="evidence" value="ECO:0007669"/>
    <property type="project" value="InterPro"/>
</dbReference>
<evidence type="ECO:0000256" key="3">
    <source>
        <dbReference type="ARBA" id="ARBA00022741"/>
    </source>
</evidence>
<evidence type="ECO:0000259" key="8">
    <source>
        <dbReference type="Pfam" id="PF00112"/>
    </source>
</evidence>
<protein>
    <submittedName>
        <fullName evidence="9">Uncharacterized protein</fullName>
    </submittedName>
</protein>
<dbReference type="GO" id="GO:0004674">
    <property type="term" value="F:protein serine/threonine kinase activity"/>
    <property type="evidence" value="ECO:0007669"/>
    <property type="project" value="UniProtKB-KW"/>
</dbReference>
<dbReference type="Pfam" id="PF00112">
    <property type="entry name" value="Peptidase_C1"/>
    <property type="match status" value="1"/>
</dbReference>
<dbReference type="PANTHER" id="PTHR24355">
    <property type="entry name" value="G PROTEIN-COUPLED RECEPTOR KINASE/RIBOSOMAL PROTEIN S6 KINASE"/>
    <property type="match status" value="1"/>
</dbReference>
<dbReference type="Gene3D" id="3.90.70.10">
    <property type="entry name" value="Cysteine proteinases"/>
    <property type="match status" value="1"/>
</dbReference>
<dbReference type="InterPro" id="IPR000668">
    <property type="entry name" value="Peptidase_C1A_C"/>
</dbReference>
<feature type="region of interest" description="Disordered" evidence="6">
    <location>
        <begin position="342"/>
        <end position="488"/>
    </location>
</feature>
<feature type="compositionally biased region" description="Low complexity" evidence="6">
    <location>
        <begin position="431"/>
        <end position="456"/>
    </location>
</feature>
<comment type="caution">
    <text evidence="9">The sequence shown here is derived from an EMBL/GenBank/DDBJ whole genome shotgun (WGS) entry which is preliminary data.</text>
</comment>
<dbReference type="InterPro" id="IPR000719">
    <property type="entry name" value="Prot_kinase_dom"/>
</dbReference>
<evidence type="ECO:0000256" key="2">
    <source>
        <dbReference type="ARBA" id="ARBA00022679"/>
    </source>
</evidence>
<feature type="domain" description="Peptidase C1A papain C-terminal" evidence="8">
    <location>
        <begin position="488"/>
        <end position="536"/>
    </location>
</feature>
<reference evidence="10" key="2">
    <citation type="submission" date="2024-04" db="EMBL/GenBank/DDBJ databases">
        <authorList>
            <person name="Chen Y."/>
            <person name="Shah S."/>
            <person name="Dougan E. K."/>
            <person name="Thang M."/>
            <person name="Chan C."/>
        </authorList>
    </citation>
    <scope>NUCLEOTIDE SEQUENCE [LARGE SCALE GENOMIC DNA]</scope>
</reference>
<evidence type="ECO:0000313" key="10">
    <source>
        <dbReference type="EMBL" id="CAL1136555.1"/>
    </source>
</evidence>
<reference evidence="9" key="1">
    <citation type="submission" date="2022-10" db="EMBL/GenBank/DDBJ databases">
        <authorList>
            <person name="Chen Y."/>
            <person name="Dougan E. K."/>
            <person name="Chan C."/>
            <person name="Rhodes N."/>
            <person name="Thang M."/>
        </authorList>
    </citation>
    <scope>NUCLEOTIDE SEQUENCE</scope>
</reference>
<evidence type="ECO:0000313" key="11">
    <source>
        <dbReference type="Proteomes" id="UP001152797"/>
    </source>
</evidence>
<keyword evidence="3" id="KW-0547">Nucleotide-binding</keyword>
<keyword evidence="11" id="KW-1185">Reference proteome</keyword>
<dbReference type="EMBL" id="CAMXCT010000779">
    <property type="protein sequence ID" value="CAI3983180.1"/>
    <property type="molecule type" value="Genomic_DNA"/>
</dbReference>
<evidence type="ECO:0000256" key="6">
    <source>
        <dbReference type="SAM" id="MobiDB-lite"/>
    </source>
</evidence>
<feature type="non-terminal residue" evidence="9">
    <location>
        <position position="1"/>
    </location>
</feature>
<organism evidence="9">
    <name type="scientific">Cladocopium goreaui</name>
    <dbReference type="NCBI Taxonomy" id="2562237"/>
    <lineage>
        <taxon>Eukaryota</taxon>
        <taxon>Sar</taxon>
        <taxon>Alveolata</taxon>
        <taxon>Dinophyceae</taxon>
        <taxon>Suessiales</taxon>
        <taxon>Symbiodiniaceae</taxon>
        <taxon>Cladocopium</taxon>
    </lineage>
</organism>
<dbReference type="EMBL" id="CAMXCT020000779">
    <property type="protein sequence ID" value="CAL1136555.1"/>
    <property type="molecule type" value="Genomic_DNA"/>
</dbReference>
<keyword evidence="2" id="KW-0808">Transferase</keyword>
<dbReference type="Proteomes" id="UP001152797">
    <property type="component" value="Unassembled WGS sequence"/>
</dbReference>
<dbReference type="Pfam" id="PF00069">
    <property type="entry name" value="Pkinase"/>
    <property type="match status" value="1"/>
</dbReference>
<evidence type="ECO:0000313" key="9">
    <source>
        <dbReference type="EMBL" id="CAI3983180.1"/>
    </source>
</evidence>
<sequence length="622" mass="68694">MAWTCHKTCQTPRGLAIWPKMNKLTRVVRLQGDSPATALLPAKLRASQRRFTKLQELRDKKDEPDGNVGPKSFRILSVLGRGSFGEVFQVTQKTTGQIYAMKVLRKNKIIGRNLMRYALTKRNLLSYIRHPFIVAGRLAPWPCAIRDHCCFYARVGAMPPAPEGNSLAEDDFDMDEMQVADEGIAEQFLQETMEEQFVLLDEENETEDPQPEEKERAEHWRTEVPWMKKLLPCSGGQALPRGATYIALLRQPRKKTWVGYYKLHKGILTPPTGFKKQSAQCSFKEMSEHNAAKFALNWIWTKHLMLCPDQMPEHIQKFLGRCKCCDDGSDCAVLEALEQEWRSEQSGNAATDFGDGSATEASETATILPDDIATRSPQAGLSDGDTEPSETPTILPDDVATRDPQADPGASNAEPNMTGLGPQSQTAGPDAAVTVGPTGPAAATAASSKAPAEEAGLSAEEKLKKIKRAKNKREKKRKKAKRKAAAIAKAQDDSGKGLHAMLIVGYNNRQVDLGSSKVFIVRNSWGTSWGDKGYGYAPGNQKDKAARIPHPLWNMAEDLGETFHLSTERGMMDKTVKLAMQMLLGRSLVESWHRSTKTALDEVVFVKKTAGLTMAAEALTDL</sequence>
<name>A0A9P1FQM3_9DINO</name>
<evidence type="ECO:0000256" key="1">
    <source>
        <dbReference type="ARBA" id="ARBA00022527"/>
    </source>
</evidence>
<evidence type="ECO:0000256" key="4">
    <source>
        <dbReference type="ARBA" id="ARBA00022777"/>
    </source>
</evidence>
<dbReference type="SUPFAM" id="SSF56112">
    <property type="entry name" value="Protein kinase-like (PK-like)"/>
    <property type="match status" value="1"/>
</dbReference>